<evidence type="ECO:0000313" key="9">
    <source>
        <dbReference type="EMBL" id="KAK4304659.1"/>
    </source>
</evidence>
<sequence length="114" mass="13165">MGGLLQRRSARYGLPFILLVVGGSFGLKEFAQLRYDFRNNRAISKEEAEKAGVKMKDSEEVTLETEYDKITKIDTTNWENKRGPRPWEEGNQLYQEAQERNKTLVRNSPLADVK</sequence>
<keyword evidence="8" id="KW-0472">Membrane</keyword>
<reference evidence="9" key="1">
    <citation type="submission" date="2023-11" db="EMBL/GenBank/DDBJ databases">
        <title>Genome assemblies of two species of porcelain crab, Petrolisthes cinctipes and Petrolisthes manimaculis (Anomura: Porcellanidae).</title>
        <authorList>
            <person name="Angst P."/>
        </authorList>
    </citation>
    <scope>NUCLEOTIDE SEQUENCE</scope>
    <source>
        <strain evidence="9">PB745_02</strain>
        <tissue evidence="9">Gill</tissue>
    </source>
</reference>
<keyword evidence="4" id="KW-0812">Transmembrane</keyword>
<comment type="subcellular location">
    <subcellularLocation>
        <location evidence="1">Mitochondrion inner membrane</location>
        <topology evidence="1">Single-pass membrane protein</topology>
    </subcellularLocation>
</comment>
<organism evidence="9 10">
    <name type="scientific">Petrolisthes manimaculis</name>
    <dbReference type="NCBI Taxonomy" id="1843537"/>
    <lineage>
        <taxon>Eukaryota</taxon>
        <taxon>Metazoa</taxon>
        <taxon>Ecdysozoa</taxon>
        <taxon>Arthropoda</taxon>
        <taxon>Crustacea</taxon>
        <taxon>Multicrustacea</taxon>
        <taxon>Malacostraca</taxon>
        <taxon>Eumalacostraca</taxon>
        <taxon>Eucarida</taxon>
        <taxon>Decapoda</taxon>
        <taxon>Pleocyemata</taxon>
        <taxon>Anomura</taxon>
        <taxon>Galatheoidea</taxon>
        <taxon>Porcellanidae</taxon>
        <taxon>Petrolisthes</taxon>
    </lineage>
</organism>
<evidence type="ECO:0000256" key="2">
    <source>
        <dbReference type="ARBA" id="ARBA00008370"/>
    </source>
</evidence>
<dbReference type="GO" id="GO:0033617">
    <property type="term" value="P:mitochondrial respiratory chain complex IV assembly"/>
    <property type="evidence" value="ECO:0007669"/>
    <property type="project" value="TreeGrafter"/>
</dbReference>
<dbReference type="InterPro" id="IPR020164">
    <property type="entry name" value="Cyt_c_Oxase_assmbl_COX16"/>
</dbReference>
<dbReference type="EMBL" id="JAWZYT010002406">
    <property type="protein sequence ID" value="KAK4304659.1"/>
    <property type="molecule type" value="Genomic_DNA"/>
</dbReference>
<keyword evidence="7" id="KW-0496">Mitochondrion</keyword>
<evidence type="ECO:0000256" key="5">
    <source>
        <dbReference type="ARBA" id="ARBA00022792"/>
    </source>
</evidence>
<keyword evidence="5" id="KW-0999">Mitochondrion inner membrane</keyword>
<dbReference type="PANTHER" id="PTHR17130">
    <property type="entry name" value="MITOCHONDRIAL OUTER MEMBRANE PROTEIN 25"/>
    <property type="match status" value="1"/>
</dbReference>
<keyword evidence="10" id="KW-1185">Reference proteome</keyword>
<evidence type="ECO:0000256" key="3">
    <source>
        <dbReference type="ARBA" id="ARBA00021814"/>
    </source>
</evidence>
<dbReference type="Proteomes" id="UP001292094">
    <property type="component" value="Unassembled WGS sequence"/>
</dbReference>
<dbReference type="AlphaFoldDB" id="A0AAE1P9Z3"/>
<evidence type="ECO:0000256" key="8">
    <source>
        <dbReference type="ARBA" id="ARBA00023136"/>
    </source>
</evidence>
<proteinExistence type="inferred from homology"/>
<evidence type="ECO:0000256" key="1">
    <source>
        <dbReference type="ARBA" id="ARBA00004434"/>
    </source>
</evidence>
<evidence type="ECO:0000256" key="4">
    <source>
        <dbReference type="ARBA" id="ARBA00022692"/>
    </source>
</evidence>
<name>A0AAE1P9Z3_9EUCA</name>
<evidence type="ECO:0000256" key="7">
    <source>
        <dbReference type="ARBA" id="ARBA00023128"/>
    </source>
</evidence>
<dbReference type="PANTHER" id="PTHR17130:SF14">
    <property type="entry name" value="CYTOCHROME C OXIDASE ASSEMBLY PROTEIN COX16 HOMOLOG, MITOCHONDRIAL"/>
    <property type="match status" value="1"/>
</dbReference>
<comment type="similarity">
    <text evidence="2">Belongs to the COX16 family.</text>
</comment>
<gene>
    <name evidence="9" type="ORF">Pmani_023407</name>
</gene>
<comment type="caution">
    <text evidence="9">The sequence shown here is derived from an EMBL/GenBank/DDBJ whole genome shotgun (WGS) entry which is preliminary data.</text>
</comment>
<dbReference type="GO" id="GO:0005743">
    <property type="term" value="C:mitochondrial inner membrane"/>
    <property type="evidence" value="ECO:0007669"/>
    <property type="project" value="UniProtKB-SubCell"/>
</dbReference>
<keyword evidence="6" id="KW-1133">Transmembrane helix</keyword>
<evidence type="ECO:0000256" key="6">
    <source>
        <dbReference type="ARBA" id="ARBA00022989"/>
    </source>
</evidence>
<protein>
    <recommendedName>
        <fullName evidence="3">Cytochrome c oxidase assembly protein COX16 homolog, mitochondrial</fullName>
    </recommendedName>
</protein>
<accession>A0AAE1P9Z3</accession>
<evidence type="ECO:0000313" key="10">
    <source>
        <dbReference type="Proteomes" id="UP001292094"/>
    </source>
</evidence>
<dbReference type="Pfam" id="PF14138">
    <property type="entry name" value="COX16"/>
    <property type="match status" value="1"/>
</dbReference>